<feature type="transmembrane region" description="Helical" evidence="1">
    <location>
        <begin position="63"/>
        <end position="85"/>
    </location>
</feature>
<gene>
    <name evidence="2" type="ORF">LWC34_08285</name>
</gene>
<dbReference type="RefSeq" id="WP_233724365.1">
    <property type="nucleotide sequence ID" value="NZ_JAJVCN010000001.1"/>
</dbReference>
<feature type="transmembrane region" description="Helical" evidence="1">
    <location>
        <begin position="36"/>
        <end position="57"/>
    </location>
</feature>
<evidence type="ECO:0000313" key="2">
    <source>
        <dbReference type="EMBL" id="MCE7002827.1"/>
    </source>
</evidence>
<keyword evidence="1" id="KW-0472">Membrane</keyword>
<organism evidence="2 3">
    <name type="scientific">Kibdelosporangium philippinense</name>
    <dbReference type="NCBI Taxonomy" id="211113"/>
    <lineage>
        <taxon>Bacteria</taxon>
        <taxon>Bacillati</taxon>
        <taxon>Actinomycetota</taxon>
        <taxon>Actinomycetes</taxon>
        <taxon>Pseudonocardiales</taxon>
        <taxon>Pseudonocardiaceae</taxon>
        <taxon>Kibdelosporangium</taxon>
    </lineage>
</organism>
<evidence type="ECO:0008006" key="4">
    <source>
        <dbReference type="Google" id="ProtNLM"/>
    </source>
</evidence>
<sequence length="101" mass="11316">MRVWRIVRDGGPFEYAMDMSAAAHHARWTLSRPKTAVAATIFTGAIVLLLVIVIVTFEDDPVFGRFAGFGLILCLLGLAPTVLGVERWRRRSEHVLRLLAR</sequence>
<keyword evidence="1" id="KW-1133">Transmembrane helix</keyword>
<evidence type="ECO:0000256" key="1">
    <source>
        <dbReference type="SAM" id="Phobius"/>
    </source>
</evidence>
<dbReference type="Proteomes" id="UP001521150">
    <property type="component" value="Unassembled WGS sequence"/>
</dbReference>
<proteinExistence type="predicted"/>
<name>A0ABS8Z5W3_9PSEU</name>
<keyword evidence="3" id="KW-1185">Reference proteome</keyword>
<keyword evidence="1" id="KW-0812">Transmembrane</keyword>
<protein>
    <recommendedName>
        <fullName evidence="4">DUF3040 domain-containing protein</fullName>
    </recommendedName>
</protein>
<evidence type="ECO:0000313" key="3">
    <source>
        <dbReference type="Proteomes" id="UP001521150"/>
    </source>
</evidence>
<reference evidence="2 3" key="1">
    <citation type="submission" date="2021-12" db="EMBL/GenBank/DDBJ databases">
        <title>Genome sequence of Kibdelosporangium philippinense ATCC 49844.</title>
        <authorList>
            <person name="Fedorov E.A."/>
            <person name="Omeragic M."/>
            <person name="Shalygina K.F."/>
            <person name="Maclea K.S."/>
        </authorList>
    </citation>
    <scope>NUCLEOTIDE SEQUENCE [LARGE SCALE GENOMIC DNA]</scope>
    <source>
        <strain evidence="2 3">ATCC 49844</strain>
    </source>
</reference>
<accession>A0ABS8Z5W3</accession>
<comment type="caution">
    <text evidence="2">The sequence shown here is derived from an EMBL/GenBank/DDBJ whole genome shotgun (WGS) entry which is preliminary data.</text>
</comment>
<dbReference type="EMBL" id="JAJVCN010000001">
    <property type="protein sequence ID" value="MCE7002827.1"/>
    <property type="molecule type" value="Genomic_DNA"/>
</dbReference>